<evidence type="ECO:0000256" key="2">
    <source>
        <dbReference type="ARBA" id="ARBA00006434"/>
    </source>
</evidence>
<comment type="subcellular location">
    <subcellularLocation>
        <location evidence="1">Cell membrane</location>
        <topology evidence="1">Multi-pass membrane protein</topology>
    </subcellularLocation>
</comment>
<protein>
    <submittedName>
        <fullName evidence="14">Uncharacterized protein</fullName>
    </submittedName>
</protein>
<evidence type="ECO:0000256" key="1">
    <source>
        <dbReference type="ARBA" id="ARBA00004651"/>
    </source>
</evidence>
<dbReference type="InterPro" id="IPR001734">
    <property type="entry name" value="Na/solute_symporter"/>
</dbReference>
<feature type="transmembrane region" description="Helical" evidence="13">
    <location>
        <begin position="20"/>
        <end position="39"/>
    </location>
</feature>
<keyword evidence="9 13" id="KW-0472">Membrane</keyword>
<dbReference type="PANTHER" id="PTHR42985:SF40">
    <property type="entry name" value="LD47995P-RELATED"/>
    <property type="match status" value="1"/>
</dbReference>
<keyword evidence="6 13" id="KW-1133">Transmembrane helix</keyword>
<dbReference type="PANTHER" id="PTHR42985">
    <property type="entry name" value="SODIUM-COUPLED MONOCARBOXYLATE TRANSPORTER"/>
    <property type="match status" value="1"/>
</dbReference>
<evidence type="ECO:0000313" key="14">
    <source>
        <dbReference type="EMBL" id="GAU89243.1"/>
    </source>
</evidence>
<evidence type="ECO:0000256" key="6">
    <source>
        <dbReference type="ARBA" id="ARBA00022989"/>
    </source>
</evidence>
<name>A0A1D1USB9_RAMVA</name>
<evidence type="ECO:0000256" key="7">
    <source>
        <dbReference type="ARBA" id="ARBA00023053"/>
    </source>
</evidence>
<evidence type="ECO:0000256" key="9">
    <source>
        <dbReference type="ARBA" id="ARBA00023136"/>
    </source>
</evidence>
<evidence type="ECO:0000256" key="11">
    <source>
        <dbReference type="RuleBase" id="RU362091"/>
    </source>
</evidence>
<dbReference type="Pfam" id="PF00474">
    <property type="entry name" value="SSF"/>
    <property type="match status" value="1"/>
</dbReference>
<accession>A0A1D1USB9</accession>
<dbReference type="InterPro" id="IPR038377">
    <property type="entry name" value="Na/Glc_symporter_sf"/>
</dbReference>
<dbReference type="GO" id="GO:0005886">
    <property type="term" value="C:plasma membrane"/>
    <property type="evidence" value="ECO:0007669"/>
    <property type="project" value="UniProtKB-SubCell"/>
</dbReference>
<feature type="transmembrane region" description="Helical" evidence="13">
    <location>
        <begin position="59"/>
        <end position="78"/>
    </location>
</feature>
<evidence type="ECO:0000256" key="10">
    <source>
        <dbReference type="ARBA" id="ARBA00023201"/>
    </source>
</evidence>
<feature type="transmembrane region" description="Helical" evidence="13">
    <location>
        <begin position="517"/>
        <end position="540"/>
    </location>
</feature>
<dbReference type="AlphaFoldDB" id="A0A1D1USB9"/>
<keyword evidence="10" id="KW-0739">Sodium transport</keyword>
<feature type="transmembrane region" description="Helical" evidence="13">
    <location>
        <begin position="165"/>
        <end position="184"/>
    </location>
</feature>
<feature type="transmembrane region" description="Helical" evidence="13">
    <location>
        <begin position="196"/>
        <end position="216"/>
    </location>
</feature>
<feature type="transmembrane region" description="Helical" evidence="13">
    <location>
        <begin position="346"/>
        <end position="371"/>
    </location>
</feature>
<dbReference type="GO" id="GO:0006814">
    <property type="term" value="P:sodium ion transport"/>
    <property type="evidence" value="ECO:0007669"/>
    <property type="project" value="UniProtKB-KW"/>
</dbReference>
<dbReference type="Gene3D" id="1.20.1730.10">
    <property type="entry name" value="Sodium/glucose cotransporter"/>
    <property type="match status" value="1"/>
</dbReference>
<feature type="region of interest" description="Disordered" evidence="12">
    <location>
        <begin position="621"/>
        <end position="643"/>
    </location>
</feature>
<dbReference type="EMBL" id="BDGG01000001">
    <property type="protein sequence ID" value="GAU89243.1"/>
    <property type="molecule type" value="Genomic_DNA"/>
</dbReference>
<keyword evidence="5 13" id="KW-0812">Transmembrane</keyword>
<organism evidence="14 15">
    <name type="scientific">Ramazzottius varieornatus</name>
    <name type="common">Water bear</name>
    <name type="synonym">Tardigrade</name>
    <dbReference type="NCBI Taxonomy" id="947166"/>
    <lineage>
        <taxon>Eukaryota</taxon>
        <taxon>Metazoa</taxon>
        <taxon>Ecdysozoa</taxon>
        <taxon>Tardigrada</taxon>
        <taxon>Eutardigrada</taxon>
        <taxon>Parachela</taxon>
        <taxon>Hypsibioidea</taxon>
        <taxon>Ramazzottiidae</taxon>
        <taxon>Ramazzottius</taxon>
    </lineage>
</organism>
<dbReference type="InterPro" id="IPR051163">
    <property type="entry name" value="Sodium:Solute_Symporter_SSF"/>
</dbReference>
<keyword evidence="7" id="KW-0915">Sodium</keyword>
<reference evidence="14 15" key="1">
    <citation type="journal article" date="2016" name="Nat. Commun.">
        <title>Extremotolerant tardigrade genome and improved radiotolerance of human cultured cells by tardigrade-unique protein.</title>
        <authorList>
            <person name="Hashimoto T."/>
            <person name="Horikawa D.D."/>
            <person name="Saito Y."/>
            <person name="Kuwahara H."/>
            <person name="Kozuka-Hata H."/>
            <person name="Shin-I T."/>
            <person name="Minakuchi Y."/>
            <person name="Ohishi K."/>
            <person name="Motoyama A."/>
            <person name="Aizu T."/>
            <person name="Enomoto A."/>
            <person name="Kondo K."/>
            <person name="Tanaka S."/>
            <person name="Hara Y."/>
            <person name="Koshikawa S."/>
            <person name="Sagara H."/>
            <person name="Miura T."/>
            <person name="Yokobori S."/>
            <person name="Miyagawa K."/>
            <person name="Suzuki Y."/>
            <person name="Kubo T."/>
            <person name="Oyama M."/>
            <person name="Kohara Y."/>
            <person name="Fujiyama A."/>
            <person name="Arakawa K."/>
            <person name="Katayama T."/>
            <person name="Toyoda A."/>
            <person name="Kunieda T."/>
        </authorList>
    </citation>
    <scope>NUCLEOTIDE SEQUENCE [LARGE SCALE GENOMIC DNA]</scope>
    <source>
        <strain evidence="14 15">YOKOZUNA-1</strain>
    </source>
</reference>
<feature type="transmembrane region" description="Helical" evidence="13">
    <location>
        <begin position="447"/>
        <end position="466"/>
    </location>
</feature>
<proteinExistence type="inferred from homology"/>
<evidence type="ECO:0000256" key="5">
    <source>
        <dbReference type="ARBA" id="ARBA00022692"/>
    </source>
</evidence>
<dbReference type="Proteomes" id="UP000186922">
    <property type="component" value="Unassembled WGS sequence"/>
</dbReference>
<evidence type="ECO:0000256" key="3">
    <source>
        <dbReference type="ARBA" id="ARBA00022448"/>
    </source>
</evidence>
<feature type="transmembrane region" description="Helical" evidence="13">
    <location>
        <begin position="134"/>
        <end position="153"/>
    </location>
</feature>
<dbReference type="NCBIfam" id="TIGR00813">
    <property type="entry name" value="sss"/>
    <property type="match status" value="1"/>
</dbReference>
<comment type="caution">
    <text evidence="14">The sequence shown here is derived from an EMBL/GenBank/DDBJ whole genome shotgun (WGS) entry which is preliminary data.</text>
</comment>
<feature type="transmembrane region" description="Helical" evidence="13">
    <location>
        <begin position="90"/>
        <end position="113"/>
    </location>
</feature>
<evidence type="ECO:0000256" key="8">
    <source>
        <dbReference type="ARBA" id="ARBA00023065"/>
    </source>
</evidence>
<feature type="transmembrane region" description="Helical" evidence="13">
    <location>
        <begin position="418"/>
        <end position="440"/>
    </location>
</feature>
<feature type="transmembrane region" description="Helical" evidence="13">
    <location>
        <begin position="392"/>
        <end position="412"/>
    </location>
</feature>
<evidence type="ECO:0000256" key="12">
    <source>
        <dbReference type="SAM" id="MobiDB-lite"/>
    </source>
</evidence>
<keyword evidence="8" id="KW-0406">Ion transport</keyword>
<dbReference type="GO" id="GO:0015293">
    <property type="term" value="F:symporter activity"/>
    <property type="evidence" value="ECO:0007669"/>
    <property type="project" value="TreeGrafter"/>
</dbReference>
<dbReference type="PROSITE" id="PS50283">
    <property type="entry name" value="NA_SOLUT_SYMP_3"/>
    <property type="match status" value="1"/>
</dbReference>
<evidence type="ECO:0000313" key="15">
    <source>
        <dbReference type="Proteomes" id="UP000186922"/>
    </source>
</evidence>
<keyword evidence="3" id="KW-0813">Transport</keyword>
<dbReference type="STRING" id="947166.A0A1D1USB9"/>
<gene>
    <name evidence="14" type="primary">RvY_01815-1</name>
    <name evidence="14" type="synonym">RvY_01815.1</name>
    <name evidence="14" type="ORF">RvY_01815</name>
</gene>
<comment type="similarity">
    <text evidence="2 11">Belongs to the sodium:solute symporter (SSF) (TC 2.A.21) family.</text>
</comment>
<keyword evidence="4" id="KW-1003">Cell membrane</keyword>
<feature type="compositionally biased region" description="Basic and acidic residues" evidence="12">
    <location>
        <begin position="629"/>
        <end position="643"/>
    </location>
</feature>
<dbReference type="OrthoDB" id="6132759at2759"/>
<sequence length="660" mass="72108">MARQPVRSLDDVPVFSWADYVVLALMLAISAGIGIFHGCTGGKQRTAGEFLLGDRNLHIFPVAMSLLSGFLSSVTLLGIPSETYMNGMGYWLICLSFCIAIPMVIFVYMPIFYNLRCISVFEYLEKRFSRPLRIYALNMFVLNMIIYLAVVLYGPSTALSAVTQIPEWACILIVGSICTFYTSIGGVKAVIWTDTFQLTLMFGGAITVLAVAIYHVGGLDTVVDLGQRSGRFDDLYNFSVDPKSRHTVWSVIIGGVFFWLSIYGVNQSQVQRYLSLPTLRQAQLCLWTGLPGFIAMITITSWTGLAFYGYFRYCDPLWQGLISFPDQILPLFTMETLGHLPGLPGLVVIGVFSGSLSTISSGVNSLAANFLEDCCRLLKPDLSVDAQAKLSRAAAVGFGLCCIGLAFVVSMLGGVIEFAYALFGMISGPLLGLFASGIFFPWTNSKGAAVGFTVGLTMTLWVGIGAKLAGPMYPQPVRGRTVDPVGCPSLRVRGDYPMIKDVVQNNAEILDLYEMSYLWYGPLGCATTVLIASLVSLCTGRTHGEDVDPRLCYPLFANLAFCLPERIRRKLWFGVPYDKVIVDPDAKDPTHLLRSGLASTATTVTIVEQPPPSPSIIVTPASPEFPQKGADHDSQVVQKKERAKSGEIDSLEYEIKMTVL</sequence>
<evidence type="ECO:0000256" key="13">
    <source>
        <dbReference type="SAM" id="Phobius"/>
    </source>
</evidence>
<dbReference type="CDD" id="cd11492">
    <property type="entry name" value="SLC5sbd_NIS-SMVT"/>
    <property type="match status" value="1"/>
</dbReference>
<feature type="transmembrane region" description="Helical" evidence="13">
    <location>
        <begin position="286"/>
        <end position="311"/>
    </location>
</feature>
<feature type="transmembrane region" description="Helical" evidence="13">
    <location>
        <begin position="247"/>
        <end position="265"/>
    </location>
</feature>
<evidence type="ECO:0000256" key="4">
    <source>
        <dbReference type="ARBA" id="ARBA00022475"/>
    </source>
</evidence>
<keyword evidence="15" id="KW-1185">Reference proteome</keyword>